<proteinExistence type="predicted"/>
<evidence type="ECO:0000313" key="4">
    <source>
        <dbReference type="Proteomes" id="UP000604825"/>
    </source>
</evidence>
<feature type="domain" description="Myb/SANT-like" evidence="2">
    <location>
        <begin position="44"/>
        <end position="136"/>
    </location>
</feature>
<evidence type="ECO:0000256" key="1">
    <source>
        <dbReference type="SAM" id="MobiDB-lite"/>
    </source>
</evidence>
<feature type="region of interest" description="Disordered" evidence="1">
    <location>
        <begin position="19"/>
        <end position="39"/>
    </location>
</feature>
<dbReference type="Pfam" id="PF12776">
    <property type="entry name" value="Myb_DNA-bind_3"/>
    <property type="match status" value="1"/>
</dbReference>
<name>A0A811S955_9POAL</name>
<comment type="caution">
    <text evidence="3">The sequence shown here is derived from an EMBL/GenBank/DDBJ whole genome shotgun (WGS) entry which is preliminary data.</text>
</comment>
<dbReference type="EMBL" id="CAJGYO010000018">
    <property type="protein sequence ID" value="CAD6337369.1"/>
    <property type="molecule type" value="Genomic_DNA"/>
</dbReference>
<dbReference type="OrthoDB" id="689554at2759"/>
<dbReference type="PANTHER" id="PTHR46934:SF8">
    <property type="entry name" value="OS06G0481800 PROTEIN"/>
    <property type="match status" value="1"/>
</dbReference>
<sequence length="290" mass="33042">MFGRGSLRINLMKAVAVQRKPSPKISSTQKRKPSPKVDHSRACWNVGLEKALIDLHEHNNECYRGQNGWSTEAWNKIVKLFHEKFPYANFTKVQIQDKDRELKREYRVLKEARKQSGAHWNGKLCRIEGDEAVWNNIITSHPKAKRFRNKSFPLFESLGELYDGQTAEGTLNFTSIAPSQVPVTQPYQGGITQPSSQIPVTQPSQGGITHTQPSSKVPVTQPYEAERARTNAHEFPIQACIAVVDNMEDLSDDEKVEASDVFKDPRNRVIFMTAKDSTRLKWLRKKIRTA</sequence>
<gene>
    <name evidence="3" type="ORF">NCGR_LOCUS61467</name>
</gene>
<dbReference type="AlphaFoldDB" id="A0A811S955"/>
<dbReference type="Proteomes" id="UP000604825">
    <property type="component" value="Unassembled WGS sequence"/>
</dbReference>
<organism evidence="3 4">
    <name type="scientific">Miscanthus lutarioriparius</name>
    <dbReference type="NCBI Taxonomy" id="422564"/>
    <lineage>
        <taxon>Eukaryota</taxon>
        <taxon>Viridiplantae</taxon>
        <taxon>Streptophyta</taxon>
        <taxon>Embryophyta</taxon>
        <taxon>Tracheophyta</taxon>
        <taxon>Spermatophyta</taxon>
        <taxon>Magnoliopsida</taxon>
        <taxon>Liliopsida</taxon>
        <taxon>Poales</taxon>
        <taxon>Poaceae</taxon>
        <taxon>PACMAD clade</taxon>
        <taxon>Panicoideae</taxon>
        <taxon>Andropogonodae</taxon>
        <taxon>Andropogoneae</taxon>
        <taxon>Saccharinae</taxon>
        <taxon>Miscanthus</taxon>
    </lineage>
</organism>
<dbReference type="PANTHER" id="PTHR46934">
    <property type="entry name" value="MYB_DNA-BIND_3 DOMAIN-CONTAINING PROTEIN-RELATED"/>
    <property type="match status" value="1"/>
</dbReference>
<reference evidence="3" key="1">
    <citation type="submission" date="2020-10" db="EMBL/GenBank/DDBJ databases">
        <authorList>
            <person name="Han B."/>
            <person name="Lu T."/>
            <person name="Zhao Q."/>
            <person name="Huang X."/>
            <person name="Zhao Y."/>
        </authorList>
    </citation>
    <scope>NUCLEOTIDE SEQUENCE</scope>
</reference>
<accession>A0A811S955</accession>
<dbReference type="InterPro" id="IPR024752">
    <property type="entry name" value="Myb/SANT-like_dom"/>
</dbReference>
<evidence type="ECO:0000313" key="3">
    <source>
        <dbReference type="EMBL" id="CAD6337369.1"/>
    </source>
</evidence>
<protein>
    <recommendedName>
        <fullName evidence="2">Myb/SANT-like domain-containing protein</fullName>
    </recommendedName>
</protein>
<keyword evidence="4" id="KW-1185">Reference proteome</keyword>
<evidence type="ECO:0000259" key="2">
    <source>
        <dbReference type="Pfam" id="PF12776"/>
    </source>
</evidence>